<name>A0A089LCU5_PAEBO</name>
<dbReference type="OrthoDB" id="1737154at2"/>
<dbReference type="Proteomes" id="UP000029518">
    <property type="component" value="Chromosome"/>
</dbReference>
<dbReference type="HOGENOM" id="CLU_741546_0_0_9"/>
<dbReference type="EMBL" id="CP009285">
    <property type="protein sequence ID" value="AIQ56948.1"/>
    <property type="molecule type" value="Genomic_DNA"/>
</dbReference>
<organism evidence="1 2">
    <name type="scientific">Paenibacillus borealis</name>
    <dbReference type="NCBI Taxonomy" id="160799"/>
    <lineage>
        <taxon>Bacteria</taxon>
        <taxon>Bacillati</taxon>
        <taxon>Bacillota</taxon>
        <taxon>Bacilli</taxon>
        <taxon>Bacillales</taxon>
        <taxon>Paenibacillaceae</taxon>
        <taxon>Paenibacillus</taxon>
    </lineage>
</organism>
<evidence type="ECO:0008006" key="3">
    <source>
        <dbReference type="Google" id="ProtNLM"/>
    </source>
</evidence>
<evidence type="ECO:0000313" key="1">
    <source>
        <dbReference type="EMBL" id="AIQ56948.1"/>
    </source>
</evidence>
<proteinExistence type="predicted"/>
<gene>
    <name evidence="1" type="ORF">PBOR_08405</name>
</gene>
<keyword evidence="2" id="KW-1185">Reference proteome</keyword>
<dbReference type="AlphaFoldDB" id="A0A089LCU5"/>
<reference evidence="1" key="1">
    <citation type="submission" date="2014-08" db="EMBL/GenBank/DDBJ databases">
        <title>Comparative genomics of the Paenibacillus odorifer group.</title>
        <authorList>
            <person name="den Bakker H.C."/>
            <person name="Tsai Y.-C.Y.-C."/>
            <person name="Martin N."/>
            <person name="Korlach J."/>
            <person name="Wiedmann M."/>
        </authorList>
    </citation>
    <scope>NUCLEOTIDE SEQUENCE [LARGE SCALE GENOMIC DNA]</scope>
    <source>
        <strain evidence="1">DSM 13188</strain>
    </source>
</reference>
<protein>
    <recommendedName>
        <fullName evidence="3">Butirosin biosynthesis protein H N-terminal domain-containing protein</fullName>
    </recommendedName>
</protein>
<sequence>MRYENKIEYIKPFNELFYRYCLNNSLFPILNERGGSCLSFLVNDVPFYNFAMDRDQVLPRLEVQYNSDLSLERLLELHGIGFHQKSVCDDVVEAIVEDIDEGRPVIVWIDCYYEKIRNDTFLKKHLSHTWLIHGYNKIDRVAHIIEHIYRDSLSYEERTISLSDLINCYDGYIVLNKQTCGMPRFYECQNECGYYNTDDYLLRCGFPKYNNFSNKLDIPSYMSFDISKKDNGHFNGERCLQMYLTNMEKNFELISHGLLDLSKYVQWLKPILLSECLLRQYSEQIVMDINGIVNAKLADQYKNNHLFGPQSDLYLKVGQIVNLYQTVRSVITKFTFSQVYDKQKMESLLSILTGILEAECEYYSKFTSLCKLH</sequence>
<accession>A0A089LCU5</accession>
<dbReference type="KEGG" id="pbd:PBOR_08405"/>
<evidence type="ECO:0000313" key="2">
    <source>
        <dbReference type="Proteomes" id="UP000029518"/>
    </source>
</evidence>
<dbReference type="RefSeq" id="WP_042211211.1">
    <property type="nucleotide sequence ID" value="NZ_CP009285.1"/>
</dbReference>